<gene>
    <name evidence="2" type="ORF">PR003_g17045</name>
</gene>
<dbReference type="AlphaFoldDB" id="A0A6A4EFI2"/>
<keyword evidence="1" id="KW-1133">Transmembrane helix</keyword>
<evidence type="ECO:0000313" key="3">
    <source>
        <dbReference type="Proteomes" id="UP000434957"/>
    </source>
</evidence>
<name>A0A6A4EFI2_9STRA</name>
<reference evidence="2 3" key="1">
    <citation type="submission" date="2018-08" db="EMBL/GenBank/DDBJ databases">
        <title>Genomic investigation of the strawberry pathogen Phytophthora fragariae indicates pathogenicity is determined by transcriptional variation in three key races.</title>
        <authorList>
            <person name="Adams T.M."/>
            <person name="Armitage A.D."/>
            <person name="Sobczyk M.K."/>
            <person name="Bates H.J."/>
            <person name="Dunwell J.M."/>
            <person name="Nellist C.F."/>
            <person name="Harrison R.J."/>
        </authorList>
    </citation>
    <scope>NUCLEOTIDE SEQUENCE [LARGE SCALE GENOMIC DNA]</scope>
    <source>
        <strain evidence="2 3">SCRP333</strain>
    </source>
</reference>
<proteinExistence type="predicted"/>
<accession>A0A6A4EFI2</accession>
<keyword evidence="1" id="KW-0472">Membrane</keyword>
<organism evidence="2 3">
    <name type="scientific">Phytophthora rubi</name>
    <dbReference type="NCBI Taxonomy" id="129364"/>
    <lineage>
        <taxon>Eukaryota</taxon>
        <taxon>Sar</taxon>
        <taxon>Stramenopiles</taxon>
        <taxon>Oomycota</taxon>
        <taxon>Peronosporomycetes</taxon>
        <taxon>Peronosporales</taxon>
        <taxon>Peronosporaceae</taxon>
        <taxon>Phytophthora</taxon>
    </lineage>
</organism>
<evidence type="ECO:0000256" key="1">
    <source>
        <dbReference type="SAM" id="Phobius"/>
    </source>
</evidence>
<protein>
    <submittedName>
        <fullName evidence="2">Uncharacterized protein</fullName>
    </submittedName>
</protein>
<dbReference type="Proteomes" id="UP000434957">
    <property type="component" value="Unassembled WGS sequence"/>
</dbReference>
<keyword evidence="3" id="KW-1185">Reference proteome</keyword>
<keyword evidence="1" id="KW-0812">Transmembrane</keyword>
<evidence type="ECO:0000313" key="2">
    <source>
        <dbReference type="EMBL" id="KAE9323140.1"/>
    </source>
</evidence>
<comment type="caution">
    <text evidence="2">The sequence shown here is derived from an EMBL/GenBank/DDBJ whole genome shotgun (WGS) entry which is preliminary data.</text>
</comment>
<dbReference type="EMBL" id="QXFT01001282">
    <property type="protein sequence ID" value="KAE9323140.1"/>
    <property type="molecule type" value="Genomic_DNA"/>
</dbReference>
<sequence length="122" mass="13615">MAAFSASGAGSILAVASLSATWCPTFSSAIIFICWTSILSGGCTTCPRRQRPCRHLSQSPQAPHRPFPLRQRESTCLPTFTSMVVFCMETTSISRGFNHTLKRKWWALKVMRRRSLLAKVHV</sequence>
<feature type="transmembrane region" description="Helical" evidence="1">
    <location>
        <begin position="29"/>
        <end position="47"/>
    </location>
</feature>